<sequence>MSNEVVAKGAEKSLSPAVAQAVWAGILLNALAVALAFTAYQFDYGVSSLPGKISVVIAVVCVATPVICRIACRGTQKFIVYGWLRLISLLSAYALIGLAFYFYYFVFAPMPILARIAGLVIGGGLTLYWLAYSCVALSRHVVSSDFESRAFDVDDDAIVCRKDFFEILDATYAERSPFVKWHSWIVMALAPFFLVLGRLLSMYFGTGGVLFFVAAVTFPASLWLIGIMVRVGVTMIQLPCTMERKYRKPVLMAPDASF</sequence>
<feature type="transmembrane region" description="Helical" evidence="1">
    <location>
        <begin position="184"/>
        <end position="204"/>
    </location>
</feature>
<feature type="transmembrane region" description="Helical" evidence="1">
    <location>
        <begin position="21"/>
        <end position="41"/>
    </location>
</feature>
<name>A0AAJ5N5E2_9BURK</name>
<gene>
    <name evidence="2" type="ORF">BSTAB16_2050</name>
</gene>
<evidence type="ECO:0000313" key="2">
    <source>
        <dbReference type="EMBL" id="VBB11904.1"/>
    </source>
</evidence>
<accession>A0AAJ5N5E2</accession>
<dbReference type="EMBL" id="LR025742">
    <property type="protein sequence ID" value="VBB11904.1"/>
    <property type="molecule type" value="Genomic_DNA"/>
</dbReference>
<keyword evidence="3" id="KW-1185">Reference proteome</keyword>
<reference evidence="2 3" key="1">
    <citation type="submission" date="2017-11" db="EMBL/GenBank/DDBJ databases">
        <authorList>
            <person name="Seth-Smith MB H."/>
        </authorList>
    </citation>
    <scope>NUCLEOTIDE SEQUENCE [LARGE SCALE GENOMIC DNA]</scope>
    <source>
        <strain evidence="2">E</strain>
    </source>
</reference>
<proteinExistence type="predicted"/>
<keyword evidence="1" id="KW-0812">Transmembrane</keyword>
<feature type="transmembrane region" description="Helical" evidence="1">
    <location>
        <begin position="210"/>
        <end position="238"/>
    </location>
</feature>
<dbReference type="GeneID" id="71054515"/>
<keyword evidence="1" id="KW-0472">Membrane</keyword>
<dbReference type="AlphaFoldDB" id="A0AAJ5N5E2"/>
<feature type="transmembrane region" description="Helical" evidence="1">
    <location>
        <begin position="84"/>
        <end position="106"/>
    </location>
</feature>
<evidence type="ECO:0000256" key="1">
    <source>
        <dbReference type="SAM" id="Phobius"/>
    </source>
</evidence>
<protein>
    <submittedName>
        <fullName evidence="2">Uncharacterized protein</fullName>
    </submittedName>
</protein>
<feature type="transmembrane region" description="Helical" evidence="1">
    <location>
        <begin position="53"/>
        <end position="72"/>
    </location>
</feature>
<organism evidence="2 3">
    <name type="scientific">Burkholderia stabilis</name>
    <dbReference type="NCBI Taxonomy" id="95485"/>
    <lineage>
        <taxon>Bacteria</taxon>
        <taxon>Pseudomonadati</taxon>
        <taxon>Pseudomonadota</taxon>
        <taxon>Betaproteobacteria</taxon>
        <taxon>Burkholderiales</taxon>
        <taxon>Burkholderiaceae</taxon>
        <taxon>Burkholderia</taxon>
        <taxon>Burkholderia cepacia complex</taxon>
    </lineage>
</organism>
<evidence type="ECO:0000313" key="3">
    <source>
        <dbReference type="Proteomes" id="UP000268684"/>
    </source>
</evidence>
<feature type="transmembrane region" description="Helical" evidence="1">
    <location>
        <begin position="112"/>
        <end position="131"/>
    </location>
</feature>
<dbReference type="Proteomes" id="UP000268684">
    <property type="component" value="Chromosome I"/>
</dbReference>
<keyword evidence="1" id="KW-1133">Transmembrane helix</keyword>
<dbReference type="RefSeq" id="WP_163012836.1">
    <property type="nucleotide sequence ID" value="NZ_LR025742.1"/>
</dbReference>